<evidence type="ECO:0000313" key="3">
    <source>
        <dbReference type="Proteomes" id="UP000245695"/>
    </source>
</evidence>
<evidence type="ECO:0000313" key="2">
    <source>
        <dbReference type="EMBL" id="CEI74267.1"/>
    </source>
</evidence>
<protein>
    <submittedName>
        <fullName evidence="2">Peptidase, C39</fullName>
    </submittedName>
</protein>
<dbReference type="Proteomes" id="UP000245695">
    <property type="component" value="Chromosome 1"/>
</dbReference>
<dbReference type="InterPro" id="IPR039564">
    <property type="entry name" value="Peptidase_C39-like"/>
</dbReference>
<dbReference type="AlphaFoldDB" id="A0A2P2BV82"/>
<feature type="domain" description="Peptidase C39-like" evidence="1">
    <location>
        <begin position="125"/>
        <end position="258"/>
    </location>
</feature>
<sequence length="286" mass="31671">MVYKKKKKRVMKKNIKYSIIGVAAILGIGLVAILGKHTMSGNKGDELISKENLNSNDPTIISLVEESNEYPKVKKILNNIDLYPKDLLDLAAKKPETIDFVSDYIYNDSKTSKKISVKDDYKKGEIPLFLQWDERWGYDKYGSNFIAIDGCGPTSLAMVAVGLTGNTNINPKAVSDFAYNSGYYVEGIGSKWSLMTDGASNFGLKGKEIPLSKEVIISTLKKGEPIIATMGPGTFTTQGHYIVLTGVDKDGNIIVNDPDSKEKSNKTWDIDIFMKETKDLWKFSVA</sequence>
<dbReference type="EMBL" id="LN650648">
    <property type="protein sequence ID" value="CEI74267.1"/>
    <property type="molecule type" value="Genomic_DNA"/>
</dbReference>
<dbReference type="RefSeq" id="WP_166506141.1">
    <property type="nucleotide sequence ID" value="NZ_JAKNTL010000002.1"/>
</dbReference>
<organism evidence="2 3">
    <name type="scientific">Romboutsia hominis</name>
    <dbReference type="NCBI Taxonomy" id="1507512"/>
    <lineage>
        <taxon>Bacteria</taxon>
        <taxon>Bacillati</taxon>
        <taxon>Bacillota</taxon>
        <taxon>Clostridia</taxon>
        <taxon>Peptostreptococcales</taxon>
        <taxon>Peptostreptococcaceae</taxon>
        <taxon>Romboutsia</taxon>
    </lineage>
</organism>
<gene>
    <name evidence="2" type="ORF">FRIFI_2750</name>
</gene>
<dbReference type="Gene3D" id="3.90.70.10">
    <property type="entry name" value="Cysteine proteinases"/>
    <property type="match status" value="1"/>
</dbReference>
<dbReference type="Pfam" id="PF13529">
    <property type="entry name" value="Peptidase_C39_2"/>
    <property type="match status" value="1"/>
</dbReference>
<dbReference type="KEGG" id="rhom:FRIFI_2750"/>
<proteinExistence type="predicted"/>
<evidence type="ECO:0000259" key="1">
    <source>
        <dbReference type="Pfam" id="PF13529"/>
    </source>
</evidence>
<name>A0A2P2BV82_9FIRM</name>
<reference evidence="2 3" key="1">
    <citation type="submission" date="2014-09" db="EMBL/GenBank/DDBJ databases">
        <authorList>
            <person name="Hornung B.V."/>
        </authorList>
    </citation>
    <scope>NUCLEOTIDE SEQUENCE [LARGE SCALE GENOMIC DNA]</scope>
    <source>
        <strain evidence="2 3">FRIFI</strain>
    </source>
</reference>
<keyword evidence="3" id="KW-1185">Reference proteome</keyword>
<accession>A0A2P2BV82</accession>